<keyword evidence="1" id="KW-0547">Nucleotide-binding</keyword>
<organism evidence="4 5">
    <name type="scientific">Modicella reniformis</name>
    <dbReference type="NCBI Taxonomy" id="1440133"/>
    <lineage>
        <taxon>Eukaryota</taxon>
        <taxon>Fungi</taxon>
        <taxon>Fungi incertae sedis</taxon>
        <taxon>Mucoromycota</taxon>
        <taxon>Mortierellomycotina</taxon>
        <taxon>Mortierellomycetes</taxon>
        <taxon>Mortierellales</taxon>
        <taxon>Mortierellaceae</taxon>
        <taxon>Modicella</taxon>
    </lineage>
</organism>
<keyword evidence="5" id="KW-1185">Reference proteome</keyword>
<dbReference type="SMART" id="SM00175">
    <property type="entry name" value="RAB"/>
    <property type="match status" value="1"/>
</dbReference>
<evidence type="ECO:0000256" key="1">
    <source>
        <dbReference type="ARBA" id="ARBA00022741"/>
    </source>
</evidence>
<dbReference type="GO" id="GO:0007165">
    <property type="term" value="P:signal transduction"/>
    <property type="evidence" value="ECO:0007669"/>
    <property type="project" value="InterPro"/>
</dbReference>
<dbReference type="PROSITE" id="PS51419">
    <property type="entry name" value="RAB"/>
    <property type="match status" value="1"/>
</dbReference>
<dbReference type="AlphaFoldDB" id="A0A9P6ST61"/>
<comment type="caution">
    <text evidence="4">The sequence shown here is derived from an EMBL/GenBank/DDBJ whole genome shotgun (WGS) entry which is preliminary data.</text>
</comment>
<evidence type="ECO:0000256" key="2">
    <source>
        <dbReference type="ARBA" id="ARBA00023134"/>
    </source>
</evidence>
<dbReference type="GO" id="GO:0016020">
    <property type="term" value="C:membrane"/>
    <property type="evidence" value="ECO:0007669"/>
    <property type="project" value="InterPro"/>
</dbReference>
<dbReference type="Proteomes" id="UP000749646">
    <property type="component" value="Unassembled WGS sequence"/>
</dbReference>
<dbReference type="InterPro" id="IPR027417">
    <property type="entry name" value="P-loop_NTPase"/>
</dbReference>
<feature type="region of interest" description="Disordered" evidence="3">
    <location>
        <begin position="94"/>
        <end position="141"/>
    </location>
</feature>
<dbReference type="Pfam" id="PF00071">
    <property type="entry name" value="Ras"/>
    <property type="match status" value="1"/>
</dbReference>
<evidence type="ECO:0000313" key="5">
    <source>
        <dbReference type="Proteomes" id="UP000749646"/>
    </source>
</evidence>
<gene>
    <name evidence="4" type="primary">RAS1_1</name>
    <name evidence="4" type="ORF">BGZ65_005048</name>
</gene>
<proteinExistence type="predicted"/>
<evidence type="ECO:0000313" key="4">
    <source>
        <dbReference type="EMBL" id="KAF9999628.1"/>
    </source>
</evidence>
<evidence type="ECO:0000256" key="3">
    <source>
        <dbReference type="SAM" id="MobiDB-lite"/>
    </source>
</evidence>
<dbReference type="SUPFAM" id="SSF52540">
    <property type="entry name" value="P-loop containing nucleoside triphosphate hydrolases"/>
    <property type="match status" value="1"/>
</dbReference>
<dbReference type="PRINTS" id="PR00449">
    <property type="entry name" value="RASTRNSFRMNG"/>
</dbReference>
<dbReference type="Gene3D" id="3.40.50.300">
    <property type="entry name" value="P-loop containing nucleotide triphosphate hydrolases"/>
    <property type="match status" value="1"/>
</dbReference>
<protein>
    <submittedName>
        <fullName evidence="4">Ras GTPase</fullName>
    </submittedName>
</protein>
<dbReference type="OrthoDB" id="5976022at2759"/>
<name>A0A9P6ST61_9FUNG</name>
<dbReference type="PANTHER" id="PTHR24070">
    <property type="entry name" value="RAS, DI-RAS, AND RHEB FAMILY MEMBERS OF SMALL GTPASE SUPERFAMILY"/>
    <property type="match status" value="1"/>
</dbReference>
<reference evidence="4" key="1">
    <citation type="journal article" date="2020" name="Fungal Divers.">
        <title>Resolving the Mortierellaceae phylogeny through synthesis of multi-gene phylogenetics and phylogenomics.</title>
        <authorList>
            <person name="Vandepol N."/>
            <person name="Liber J."/>
            <person name="Desiro A."/>
            <person name="Na H."/>
            <person name="Kennedy M."/>
            <person name="Barry K."/>
            <person name="Grigoriev I.V."/>
            <person name="Miller A.N."/>
            <person name="O'Donnell K."/>
            <person name="Stajich J.E."/>
            <person name="Bonito G."/>
        </authorList>
    </citation>
    <scope>NUCLEOTIDE SEQUENCE</scope>
    <source>
        <strain evidence="4">MES-2147</strain>
    </source>
</reference>
<accession>A0A9P6ST61</accession>
<dbReference type="InterPro" id="IPR020849">
    <property type="entry name" value="Small_GTPase_Ras-type"/>
</dbReference>
<dbReference type="GO" id="GO:0003924">
    <property type="term" value="F:GTPase activity"/>
    <property type="evidence" value="ECO:0007669"/>
    <property type="project" value="InterPro"/>
</dbReference>
<sequence length="150" mass="16957">MGSFQELVVFRDQIWRAKESEHVPTVVAANKCDLEEQRQVATEIGRAFAEQSNAFYIETSAKTGFNIHEMVHELVREIVRTRAMEHGGSETVVIEYPSMDDESQGDKNKNDMDTLPGMKEYVKSPTSTAPMEVDSDDGDGERERCCCMIM</sequence>
<dbReference type="InterPro" id="IPR001806">
    <property type="entry name" value="Small_GTPase"/>
</dbReference>
<dbReference type="GO" id="GO:0005525">
    <property type="term" value="F:GTP binding"/>
    <property type="evidence" value="ECO:0007669"/>
    <property type="project" value="UniProtKB-KW"/>
</dbReference>
<dbReference type="SMART" id="SM00173">
    <property type="entry name" value="RAS"/>
    <property type="match status" value="1"/>
</dbReference>
<keyword evidence="2" id="KW-0342">GTP-binding</keyword>
<dbReference type="EMBL" id="JAAAHW010000718">
    <property type="protein sequence ID" value="KAF9999628.1"/>
    <property type="molecule type" value="Genomic_DNA"/>
</dbReference>
<dbReference type="PROSITE" id="PS51421">
    <property type="entry name" value="RAS"/>
    <property type="match status" value="1"/>
</dbReference>